<dbReference type="InterPro" id="IPR001841">
    <property type="entry name" value="Znf_RING"/>
</dbReference>
<dbReference type="InterPro" id="IPR013083">
    <property type="entry name" value="Znf_RING/FYVE/PHD"/>
</dbReference>
<dbReference type="GO" id="GO:0004842">
    <property type="term" value="F:ubiquitin-protein transferase activity"/>
    <property type="evidence" value="ECO:0007669"/>
    <property type="project" value="TreeGrafter"/>
</dbReference>
<evidence type="ECO:0000256" key="2">
    <source>
        <dbReference type="ARBA" id="ARBA00023043"/>
    </source>
</evidence>
<dbReference type="SMART" id="SM00248">
    <property type="entry name" value="ANK"/>
    <property type="match status" value="2"/>
</dbReference>
<feature type="repeat" description="ANK" evidence="3">
    <location>
        <begin position="88"/>
        <end position="121"/>
    </location>
</feature>
<dbReference type="PROSITE" id="PS50088">
    <property type="entry name" value="ANK_REPEAT"/>
    <property type="match status" value="2"/>
</dbReference>
<dbReference type="SUPFAM" id="SSF48403">
    <property type="entry name" value="Ankyrin repeat"/>
    <property type="match status" value="1"/>
</dbReference>
<dbReference type="InterPro" id="IPR002110">
    <property type="entry name" value="Ankyrin_rpt"/>
</dbReference>
<proteinExistence type="predicted"/>
<dbReference type="GO" id="GO:0085020">
    <property type="term" value="P:protein K6-linked ubiquitination"/>
    <property type="evidence" value="ECO:0007669"/>
    <property type="project" value="TreeGrafter"/>
</dbReference>
<evidence type="ECO:0000313" key="8">
    <source>
        <dbReference type="Proteomes" id="UP000708148"/>
    </source>
</evidence>
<evidence type="ECO:0000313" key="7">
    <source>
        <dbReference type="EMBL" id="CAD7704820.1"/>
    </source>
</evidence>
<dbReference type="OrthoDB" id="512752at2759"/>
<keyword evidence="2 3" id="KW-0040">ANK repeat</keyword>
<dbReference type="AlphaFoldDB" id="A0A8S1JIE2"/>
<dbReference type="PANTHER" id="PTHR24171:SF8">
    <property type="entry name" value="BRCA1-ASSOCIATED RING DOMAIN PROTEIN 1"/>
    <property type="match status" value="1"/>
</dbReference>
<organism evidence="7 8">
    <name type="scientific">Ostreobium quekettii</name>
    <dbReference type="NCBI Taxonomy" id="121088"/>
    <lineage>
        <taxon>Eukaryota</taxon>
        <taxon>Viridiplantae</taxon>
        <taxon>Chlorophyta</taxon>
        <taxon>core chlorophytes</taxon>
        <taxon>Ulvophyceae</taxon>
        <taxon>TCBD clade</taxon>
        <taxon>Bryopsidales</taxon>
        <taxon>Ostreobineae</taxon>
        <taxon>Ostreobiaceae</taxon>
        <taxon>Ostreobium</taxon>
    </lineage>
</organism>
<feature type="compositionally biased region" description="Polar residues" evidence="5">
    <location>
        <begin position="323"/>
        <end position="336"/>
    </location>
</feature>
<keyword evidence="8" id="KW-1185">Reference proteome</keyword>
<dbReference type="GO" id="GO:0008270">
    <property type="term" value="F:zinc ion binding"/>
    <property type="evidence" value="ECO:0007669"/>
    <property type="project" value="UniProtKB-KW"/>
</dbReference>
<evidence type="ECO:0000256" key="4">
    <source>
        <dbReference type="PROSITE-ProRule" id="PRU00175"/>
    </source>
</evidence>
<dbReference type="Pfam" id="PF13920">
    <property type="entry name" value="zf-C3HC4_3"/>
    <property type="match status" value="1"/>
</dbReference>
<dbReference type="Proteomes" id="UP000708148">
    <property type="component" value="Unassembled WGS sequence"/>
</dbReference>
<dbReference type="PANTHER" id="PTHR24171">
    <property type="entry name" value="ANKYRIN REPEAT DOMAIN-CONTAINING PROTEIN 39-RELATED"/>
    <property type="match status" value="1"/>
</dbReference>
<comment type="caution">
    <text evidence="7">The sequence shown here is derived from an EMBL/GenBank/DDBJ whole genome shotgun (WGS) entry which is preliminary data.</text>
</comment>
<evidence type="ECO:0000256" key="3">
    <source>
        <dbReference type="PROSITE-ProRule" id="PRU00023"/>
    </source>
</evidence>
<keyword evidence="4" id="KW-0863">Zinc-finger</keyword>
<name>A0A8S1JIE2_9CHLO</name>
<dbReference type="EMBL" id="CAJHUC010002957">
    <property type="protein sequence ID" value="CAD7704820.1"/>
    <property type="molecule type" value="Genomic_DNA"/>
</dbReference>
<dbReference type="PROSITE" id="PS50297">
    <property type="entry name" value="ANK_REP_REGION"/>
    <property type="match status" value="2"/>
</dbReference>
<dbReference type="Gene3D" id="1.25.40.20">
    <property type="entry name" value="Ankyrin repeat-containing domain"/>
    <property type="match status" value="1"/>
</dbReference>
<feature type="domain" description="RING-type" evidence="6">
    <location>
        <begin position="419"/>
        <end position="461"/>
    </location>
</feature>
<feature type="region of interest" description="Disordered" evidence="5">
    <location>
        <begin position="322"/>
        <end position="380"/>
    </location>
</feature>
<gene>
    <name evidence="7" type="ORF">OSTQU699_LOCUS10175</name>
</gene>
<dbReference type="Gene3D" id="3.30.40.10">
    <property type="entry name" value="Zinc/RING finger domain, C3HC4 (zinc finger)"/>
    <property type="match status" value="1"/>
</dbReference>
<accession>A0A8S1JIE2</accession>
<dbReference type="CDD" id="cd16646">
    <property type="entry name" value="mRING-HC-C2H2C4_MDM2-like"/>
    <property type="match status" value="1"/>
</dbReference>
<evidence type="ECO:0000256" key="5">
    <source>
        <dbReference type="SAM" id="MobiDB-lite"/>
    </source>
</evidence>
<keyword evidence="1" id="KW-0677">Repeat</keyword>
<feature type="repeat" description="ANK" evidence="3">
    <location>
        <begin position="53"/>
        <end position="85"/>
    </location>
</feature>
<dbReference type="PROSITE" id="PS50089">
    <property type="entry name" value="ZF_RING_2"/>
    <property type="match status" value="1"/>
</dbReference>
<dbReference type="InterPro" id="IPR036770">
    <property type="entry name" value="Ankyrin_rpt-contain_sf"/>
</dbReference>
<evidence type="ECO:0000259" key="6">
    <source>
        <dbReference type="PROSITE" id="PS50089"/>
    </source>
</evidence>
<sequence>MGNKASVPEPKQVYLAAKAGDARQLEAIRSRAGDPASDTAEARTRLLEWTDDEGKTALVVAAAKNHLDCVNLLLAFGANVQHMSRRRDGGTALHEAVQRQCSAQLVDALLSKGASPFVENASGFTALDYAIVRKELVLVRRFEELGFFRGYMRAKVQSWGGLSRNWFARWVAIVPRYSYPEAPVSERVIRRLLLFYENAQHVDLSCRVYLDGARARIEGSGHQDERVCSVMLHRTHLKPKGLFVKGNHSTGFTLFLKRHPSTPQHRRNDFPTLEQFMSVVNSRQDGVTAVAAAGAPPGESDEEFARRLSYCLNGGIGDPTHATGINQNSWDQSSQYPVAMPVDTPQNHSIHAPAREQQAAREGMAPEVRPSAPPLPDTFMPFPAASAPLVAKVALPTAPPVSAGKGAGDGENDSDDDICVICLDGPKEAGFVHGDSVHRCVCNACADNMMRQQHRSCPVCRQNIEKVLKKFF</sequence>
<keyword evidence="4" id="KW-0479">Metal-binding</keyword>
<reference evidence="7" key="1">
    <citation type="submission" date="2020-12" db="EMBL/GenBank/DDBJ databases">
        <authorList>
            <person name="Iha C."/>
        </authorList>
    </citation>
    <scope>NUCLEOTIDE SEQUENCE</scope>
</reference>
<protein>
    <recommendedName>
        <fullName evidence="6">RING-type domain-containing protein</fullName>
    </recommendedName>
</protein>
<evidence type="ECO:0000256" key="1">
    <source>
        <dbReference type="ARBA" id="ARBA00022737"/>
    </source>
</evidence>
<dbReference type="Pfam" id="PF12796">
    <property type="entry name" value="Ank_2"/>
    <property type="match status" value="1"/>
</dbReference>
<keyword evidence="4" id="KW-0862">Zinc</keyword>
<dbReference type="SUPFAM" id="SSF57850">
    <property type="entry name" value="RING/U-box"/>
    <property type="match status" value="1"/>
</dbReference>